<gene>
    <name evidence="1" type="ORF">L6164_037468</name>
</gene>
<dbReference type="EMBL" id="CM039439">
    <property type="protein sequence ID" value="KAI4297583.1"/>
    <property type="molecule type" value="Genomic_DNA"/>
</dbReference>
<protein>
    <submittedName>
        <fullName evidence="1">Uncharacterized protein</fullName>
    </submittedName>
</protein>
<reference evidence="1 2" key="1">
    <citation type="journal article" date="2022" name="DNA Res.">
        <title>Chromosomal-level genome assembly of the orchid tree Bauhinia variegata (Leguminosae; Cercidoideae) supports the allotetraploid origin hypothesis of Bauhinia.</title>
        <authorList>
            <person name="Zhong Y."/>
            <person name="Chen Y."/>
            <person name="Zheng D."/>
            <person name="Pang J."/>
            <person name="Liu Y."/>
            <person name="Luo S."/>
            <person name="Meng S."/>
            <person name="Qian L."/>
            <person name="Wei D."/>
            <person name="Dai S."/>
            <person name="Zhou R."/>
        </authorList>
    </citation>
    <scope>NUCLEOTIDE SEQUENCE [LARGE SCALE GENOMIC DNA]</scope>
    <source>
        <strain evidence="1">BV-YZ2020</strain>
    </source>
</reference>
<sequence length="93" mass="10692">MALGSLSRIIYHNLFCLLSPLLEFKSITNMRLLHIIGSPPNPSHFIVLVRAIPWCPDESYPDTLKKFLLYYHGSNYLSHQMVYNSGTVQKLKV</sequence>
<name>A0ACB9KK63_BAUVA</name>
<dbReference type="Proteomes" id="UP000828941">
    <property type="component" value="Chromosome 14"/>
</dbReference>
<organism evidence="1 2">
    <name type="scientific">Bauhinia variegata</name>
    <name type="common">Purple orchid tree</name>
    <name type="synonym">Phanera variegata</name>
    <dbReference type="NCBI Taxonomy" id="167791"/>
    <lineage>
        <taxon>Eukaryota</taxon>
        <taxon>Viridiplantae</taxon>
        <taxon>Streptophyta</taxon>
        <taxon>Embryophyta</taxon>
        <taxon>Tracheophyta</taxon>
        <taxon>Spermatophyta</taxon>
        <taxon>Magnoliopsida</taxon>
        <taxon>eudicotyledons</taxon>
        <taxon>Gunneridae</taxon>
        <taxon>Pentapetalae</taxon>
        <taxon>rosids</taxon>
        <taxon>fabids</taxon>
        <taxon>Fabales</taxon>
        <taxon>Fabaceae</taxon>
        <taxon>Cercidoideae</taxon>
        <taxon>Cercideae</taxon>
        <taxon>Bauhiniinae</taxon>
        <taxon>Bauhinia</taxon>
    </lineage>
</organism>
<proteinExistence type="predicted"/>
<comment type="caution">
    <text evidence="1">The sequence shown here is derived from an EMBL/GenBank/DDBJ whole genome shotgun (WGS) entry which is preliminary data.</text>
</comment>
<keyword evidence="2" id="KW-1185">Reference proteome</keyword>
<evidence type="ECO:0000313" key="2">
    <source>
        <dbReference type="Proteomes" id="UP000828941"/>
    </source>
</evidence>
<evidence type="ECO:0000313" key="1">
    <source>
        <dbReference type="EMBL" id="KAI4297583.1"/>
    </source>
</evidence>
<accession>A0ACB9KK63</accession>